<dbReference type="PANTHER" id="PTHR22954:SF3">
    <property type="entry name" value="PROTEIN CBG08539"/>
    <property type="match status" value="1"/>
</dbReference>
<comment type="caution">
    <text evidence="1">The sequence shown here is derived from an EMBL/GenBank/DDBJ whole genome shotgun (WGS) entry which is preliminary data.</text>
</comment>
<keyword evidence="2" id="KW-1185">Reference proteome</keyword>
<dbReference type="PaxDb" id="67767-A0A0J7K0K5"/>
<name>A0A0J7K0K5_LASNI</name>
<dbReference type="EMBL" id="LBMM01018814">
    <property type="protein sequence ID" value="KMQ83686.1"/>
    <property type="molecule type" value="Genomic_DNA"/>
</dbReference>
<evidence type="ECO:0000313" key="1">
    <source>
        <dbReference type="EMBL" id="KMQ83686.1"/>
    </source>
</evidence>
<gene>
    <name evidence="1" type="ORF">RF55_19346</name>
</gene>
<dbReference type="Proteomes" id="UP000036403">
    <property type="component" value="Unassembled WGS sequence"/>
</dbReference>
<dbReference type="InterPro" id="IPR005312">
    <property type="entry name" value="DUF1759"/>
</dbReference>
<feature type="non-terminal residue" evidence="1">
    <location>
        <position position="332"/>
    </location>
</feature>
<accession>A0A0J7K0K5</accession>
<organism evidence="1 2">
    <name type="scientific">Lasius niger</name>
    <name type="common">Black garden ant</name>
    <dbReference type="NCBI Taxonomy" id="67767"/>
    <lineage>
        <taxon>Eukaryota</taxon>
        <taxon>Metazoa</taxon>
        <taxon>Ecdysozoa</taxon>
        <taxon>Arthropoda</taxon>
        <taxon>Hexapoda</taxon>
        <taxon>Insecta</taxon>
        <taxon>Pterygota</taxon>
        <taxon>Neoptera</taxon>
        <taxon>Endopterygota</taxon>
        <taxon>Hymenoptera</taxon>
        <taxon>Apocrita</taxon>
        <taxon>Aculeata</taxon>
        <taxon>Formicoidea</taxon>
        <taxon>Formicidae</taxon>
        <taxon>Formicinae</taxon>
        <taxon>Lasius</taxon>
        <taxon>Lasius</taxon>
    </lineage>
</organism>
<dbReference type="STRING" id="67767.A0A0J7K0K5"/>
<dbReference type="PANTHER" id="PTHR22954">
    <property type="entry name" value="RETROVIRAL PROTEASE-RELATED"/>
    <property type="match status" value="1"/>
</dbReference>
<reference evidence="1 2" key="1">
    <citation type="submission" date="2015-04" db="EMBL/GenBank/DDBJ databases">
        <title>Lasius niger genome sequencing.</title>
        <authorList>
            <person name="Konorov E.A."/>
            <person name="Nikitin M.A."/>
            <person name="Kirill M.V."/>
            <person name="Chang P."/>
        </authorList>
    </citation>
    <scope>NUCLEOTIDE SEQUENCE [LARGE SCALE GENOMIC DNA]</scope>
    <source>
        <tissue evidence="1">Whole</tissue>
    </source>
</reference>
<evidence type="ECO:0008006" key="3">
    <source>
        <dbReference type="Google" id="ProtNLM"/>
    </source>
</evidence>
<dbReference type="AlphaFoldDB" id="A0A0J7K0K5"/>
<dbReference type="OrthoDB" id="7994850at2759"/>
<protein>
    <recommendedName>
        <fullName evidence="3">Gag-pol polyprotein</fullName>
    </recommendedName>
</protein>
<sequence>MNALLAKKPNLKGQVTRLSGNVEGLSATSIDITRLKLYQEQTQTLVNKVTSYFEELLSLVESDAYPELEKEFHGELTRLDEITITINNLLASIIVPTSNAVPSMTVNNPASSLKLPRIELPTFTGNLIDWIPYHDLFQATVHNNSTLSDAQKLQYLKSSLKGEASTLLHAIPIADSNYAKAWDLLVKRYYNEQEIIYSHLERYFNQPTLKCESAKGIRRLLDISTECLDTLRNLKEPVDSWDTILVYVIRQKLDAESLKQWELSNTKTSRKTFKQLTEFLESRWKALEATTGGRPLLNSIRTPDKPQEKGIRSRLTSQVGELSQCPVCSNDH</sequence>
<proteinExistence type="predicted"/>
<evidence type="ECO:0000313" key="2">
    <source>
        <dbReference type="Proteomes" id="UP000036403"/>
    </source>
</evidence>
<dbReference type="Pfam" id="PF03564">
    <property type="entry name" value="DUF1759"/>
    <property type="match status" value="1"/>
</dbReference>